<feature type="transmembrane region" description="Helical" evidence="5">
    <location>
        <begin position="415"/>
        <end position="439"/>
    </location>
</feature>
<evidence type="ECO:0000256" key="2">
    <source>
        <dbReference type="ARBA" id="ARBA00005278"/>
    </source>
</evidence>
<protein>
    <submittedName>
        <fullName evidence="6">Spore germination protein</fullName>
    </submittedName>
</protein>
<dbReference type="Proteomes" id="UP001597451">
    <property type="component" value="Unassembled WGS sequence"/>
</dbReference>
<evidence type="ECO:0000313" key="7">
    <source>
        <dbReference type="Proteomes" id="UP001597451"/>
    </source>
</evidence>
<dbReference type="InterPro" id="IPR004995">
    <property type="entry name" value="Spore_Ger"/>
</dbReference>
<sequence>MKKARRKATNSLFPIQAEKLKQLLISEFENSTDLSYSIFENANQRIAVFYLSYQVDSKRMESLLLKTILDAKKEWTIEAILNEIPLNTGQKMDKLEEVLTNLINGHVFIYIEGEEQVVSYLLLNIEKRSLQKAETESVVIGPQVAFTESLITNLNILRWRMRSPDLVFEKIMLGKRTPKEARLIYLKSIANETDVNTMRQRLQELDVDEVEDANVLMQYIEDSSFTIFPQFYSTELPDRASYAINKGRVGVVVENSPMAILAPTTFFSFFESTEDLYMRWNAGSFLRVLRFISMFISVMLTPMYVAAVTYHYELIPTQLLISIGQSRANVPFPPIFEALLLELLIELLREAGARLPTKVGQTIGIVGGVVVGTAAVQAGITSNILIIFITISALASFTAPSYLMGTSIRVLRFPMIILAGILGIMGIVFGISFLIIHLLRLTSLGRPYLTPIYPFRMKDINKVLIRFPQQFQGKRFLSFRPKDTARFNQKKARQRKDIDE</sequence>
<feature type="transmembrane region" description="Helical" evidence="5">
    <location>
        <begin position="360"/>
        <end position="378"/>
    </location>
</feature>
<keyword evidence="5" id="KW-1133">Transmembrane helix</keyword>
<dbReference type="PIRSF" id="PIRSF005690">
    <property type="entry name" value="GerBA"/>
    <property type="match status" value="1"/>
</dbReference>
<keyword evidence="3 4" id="KW-0472">Membrane</keyword>
<keyword evidence="7" id="KW-1185">Reference proteome</keyword>
<dbReference type="InterPro" id="IPR050768">
    <property type="entry name" value="UPF0353/GerABKA_families"/>
</dbReference>
<dbReference type="EMBL" id="JBHUMX010000041">
    <property type="protein sequence ID" value="MFD2630254.1"/>
    <property type="molecule type" value="Genomic_DNA"/>
</dbReference>
<comment type="similarity">
    <text evidence="2 4">Belongs to the GerABKA family.</text>
</comment>
<proteinExistence type="inferred from homology"/>
<feature type="transmembrane region" description="Helical" evidence="5">
    <location>
        <begin position="288"/>
        <end position="310"/>
    </location>
</feature>
<evidence type="ECO:0000256" key="5">
    <source>
        <dbReference type="SAM" id="Phobius"/>
    </source>
</evidence>
<accession>A0ABW5Q3Q8</accession>
<evidence type="ECO:0000256" key="1">
    <source>
        <dbReference type="ARBA" id="ARBA00004141"/>
    </source>
</evidence>
<evidence type="ECO:0000256" key="3">
    <source>
        <dbReference type="ARBA" id="ARBA00023136"/>
    </source>
</evidence>
<comment type="caution">
    <text evidence="6">The sequence shown here is derived from an EMBL/GenBank/DDBJ whole genome shotgun (WGS) entry which is preliminary data.</text>
</comment>
<reference evidence="7" key="1">
    <citation type="journal article" date="2019" name="Int. J. Syst. Evol. Microbiol.">
        <title>The Global Catalogue of Microorganisms (GCM) 10K type strain sequencing project: providing services to taxonomists for standard genome sequencing and annotation.</title>
        <authorList>
            <consortium name="The Broad Institute Genomics Platform"/>
            <consortium name="The Broad Institute Genome Sequencing Center for Infectious Disease"/>
            <person name="Wu L."/>
            <person name="Ma J."/>
        </authorList>
    </citation>
    <scope>NUCLEOTIDE SEQUENCE [LARGE SCALE GENOMIC DNA]</scope>
    <source>
        <strain evidence="7">TISTR 1858</strain>
    </source>
</reference>
<gene>
    <name evidence="6" type="ORF">ACFSUN_15820</name>
</gene>
<feature type="transmembrane region" description="Helical" evidence="5">
    <location>
        <begin position="384"/>
        <end position="403"/>
    </location>
</feature>
<dbReference type="RefSeq" id="WP_379563292.1">
    <property type="nucleotide sequence ID" value="NZ_JBHUMX010000041.1"/>
</dbReference>
<organism evidence="6 7">
    <name type="scientific">Oceanobacillus kapialis</name>
    <dbReference type="NCBI Taxonomy" id="481353"/>
    <lineage>
        <taxon>Bacteria</taxon>
        <taxon>Bacillati</taxon>
        <taxon>Bacillota</taxon>
        <taxon>Bacilli</taxon>
        <taxon>Bacillales</taxon>
        <taxon>Bacillaceae</taxon>
        <taxon>Oceanobacillus</taxon>
    </lineage>
</organism>
<dbReference type="PANTHER" id="PTHR22550">
    <property type="entry name" value="SPORE GERMINATION PROTEIN"/>
    <property type="match status" value="1"/>
</dbReference>
<keyword evidence="5" id="KW-0812">Transmembrane</keyword>
<evidence type="ECO:0000313" key="6">
    <source>
        <dbReference type="EMBL" id="MFD2630254.1"/>
    </source>
</evidence>
<name>A0ABW5Q3Q8_9BACI</name>
<dbReference type="PANTHER" id="PTHR22550:SF5">
    <property type="entry name" value="LEUCINE ZIPPER PROTEIN 4"/>
    <property type="match status" value="1"/>
</dbReference>
<dbReference type="Pfam" id="PF03323">
    <property type="entry name" value="GerA"/>
    <property type="match status" value="1"/>
</dbReference>
<evidence type="ECO:0000256" key="4">
    <source>
        <dbReference type="PIRNR" id="PIRNR005690"/>
    </source>
</evidence>
<comment type="subcellular location">
    <subcellularLocation>
        <location evidence="4">Cell membrane</location>
    </subcellularLocation>
    <subcellularLocation>
        <location evidence="1">Membrane</location>
        <topology evidence="1">Multi-pass membrane protein</topology>
    </subcellularLocation>
</comment>